<sequence length="101" mass="11893">MTNRDAMRWQQRLQNFGRALIRLETTCAQEEYSDLERAGLVQMFQLTLELAWKTLKDFLFCEGLDVNTPREAIRKAFETGYLTEEDTETLLVDQCLGDWPR</sequence>
<dbReference type="SUPFAM" id="SSF81593">
    <property type="entry name" value="Nucleotidyltransferase substrate binding subunit/domain"/>
    <property type="match status" value="1"/>
</dbReference>
<accession>A0A3B7MEJ7</accession>
<dbReference type="GO" id="GO:0016740">
    <property type="term" value="F:transferase activity"/>
    <property type="evidence" value="ECO:0007669"/>
    <property type="project" value="UniProtKB-KW"/>
</dbReference>
<protein>
    <submittedName>
        <fullName evidence="1">Nucleotidyltransferase substrate binding protein</fullName>
    </submittedName>
</protein>
<name>A0A3B7MEJ7_9CYAN</name>
<organism evidence="1 2">
    <name type="scientific">Thermosynechococcus sichuanensis E542</name>
    <dbReference type="NCBI Taxonomy" id="2016101"/>
    <lineage>
        <taxon>Bacteria</taxon>
        <taxon>Bacillati</taxon>
        <taxon>Cyanobacteriota</taxon>
        <taxon>Cyanophyceae</taxon>
        <taxon>Acaryochloridales</taxon>
        <taxon>Thermosynechococcaceae</taxon>
        <taxon>Thermosynechococcus</taxon>
        <taxon>Thermosynechococcus sichuanensis</taxon>
    </lineage>
</organism>
<dbReference type="Gene3D" id="1.20.120.330">
    <property type="entry name" value="Nucleotidyltransferases domain 2"/>
    <property type="match status" value="1"/>
</dbReference>
<dbReference type="KEGG" id="tsq:D3A95_07530"/>
<keyword evidence="1" id="KW-0808">Transferase</keyword>
<dbReference type="Pfam" id="PF08780">
    <property type="entry name" value="NTase_sub_bind"/>
    <property type="match status" value="1"/>
</dbReference>
<evidence type="ECO:0000313" key="2">
    <source>
        <dbReference type="Proteomes" id="UP000261812"/>
    </source>
</evidence>
<dbReference type="InterPro" id="IPR010235">
    <property type="entry name" value="HepT"/>
</dbReference>
<reference evidence="2" key="1">
    <citation type="submission" date="2018-09" db="EMBL/GenBank/DDBJ databases">
        <title>Complete genome sequence of thermophilic cyanobacteria strain Thermosynechococcus elongatus PKUAC-SCTE542.</title>
        <authorList>
            <person name="Liang Y."/>
            <person name="Tang J."/>
            <person name="Daroch M."/>
        </authorList>
    </citation>
    <scope>NUCLEOTIDE SEQUENCE [LARGE SCALE GENOMIC DNA]</scope>
    <source>
        <strain evidence="2">E542</strain>
    </source>
</reference>
<keyword evidence="2" id="KW-1185">Reference proteome</keyword>
<evidence type="ECO:0000313" key="1">
    <source>
        <dbReference type="EMBL" id="AXY68015.1"/>
    </source>
</evidence>
<gene>
    <name evidence="1" type="ORF">D3A95_07530</name>
</gene>
<dbReference type="EMBL" id="CP032152">
    <property type="protein sequence ID" value="AXY68015.1"/>
    <property type="molecule type" value="Genomic_DNA"/>
</dbReference>
<dbReference type="RefSeq" id="WP_181494446.1">
    <property type="nucleotide sequence ID" value="NZ_CP032152.1"/>
</dbReference>
<dbReference type="Proteomes" id="UP000261812">
    <property type="component" value="Chromosome"/>
</dbReference>
<proteinExistence type="predicted"/>
<dbReference type="AlphaFoldDB" id="A0A3B7MEJ7"/>